<dbReference type="PANTHER" id="PTHR20929">
    <property type="entry name" value="LUNG ADENOMA SUSCEPTIBILITY 1-RELATED"/>
    <property type="match status" value="1"/>
</dbReference>
<dbReference type="PRINTS" id="PR02043">
    <property type="entry name" value="CANCERSCCP1"/>
</dbReference>
<accession>A0ABP0UY17</accession>
<feature type="domain" description="IC97/Casc1 N-terminal" evidence="3">
    <location>
        <begin position="25"/>
        <end position="223"/>
    </location>
</feature>
<comment type="similarity">
    <text evidence="1">Belongs to the DNAI7 family.</text>
</comment>
<evidence type="ECO:0000313" key="5">
    <source>
        <dbReference type="Proteomes" id="UP001497512"/>
    </source>
</evidence>
<evidence type="ECO:0000256" key="1">
    <source>
        <dbReference type="ARBA" id="ARBA00024332"/>
    </source>
</evidence>
<name>A0ABP0UY17_9BRYO</name>
<dbReference type="EMBL" id="OZ019898">
    <property type="protein sequence ID" value="CAK9229966.1"/>
    <property type="molecule type" value="Genomic_DNA"/>
</dbReference>
<evidence type="ECO:0000256" key="2">
    <source>
        <dbReference type="SAM" id="Coils"/>
    </source>
</evidence>
<proteinExistence type="inferred from homology"/>
<dbReference type="InterPro" id="IPR031826">
    <property type="entry name" value="IC97/Casc1_N"/>
</dbReference>
<sequence>MATKVSKKEKKAKKVQEKAQFAEIDRRLEQERRQTEAAEVARLKLEAKLAYEAEQAWLKAEEGRLAEESQSMRSFLEWRNTTLAKLEAEALAVTDWAQFLDTSGLPHPSREGDVHIFFDTISSTFDKSFNSLLQTLLNIHQVTAAAEELALGEDQKGNVKLAAKYRGYMQKLEQLANVRLDWTTNYLLQHSYGVWADKGKNIECGKIGSWKLALWVNHGKNPRFRVLELPEISVVLNLPKQFALANVAIRLLQKTANPLTRSRNVYMSLGGVFVIDVLALPIQTKVVKIWTLDFNLAKEGKVRNLGYPIPVVGQSTATAGQQVNVLPIGVEMYIPTFIIHWNPSPEIGWWDAEEQCWQTTGITDIVHNGHTHKLTFQTIHAKPLAIIQSRVQQLPYKAWTISPTSSCTALLTLHTPVLDILLDIGEGWCKLLQPVIRELKGIQAQQLPPRVLLQHLSQCGLSLLPEDDDAPFVAATIKEMAFEKFVCRDLALTVPAFRLASSDFNKIHGSGVCVARLQEIPEALWPPSLEKSKVVKTVIYKPKGVTLLDYSAKLKDYPERLSTLIAEKLATYHASVLVSLQGACSEESWNKMDVGNVAFTECVKDIAYALRLFSFGP</sequence>
<reference evidence="4" key="1">
    <citation type="submission" date="2024-02" db="EMBL/GenBank/DDBJ databases">
        <authorList>
            <consortium name="ELIXIR-Norway"/>
            <consortium name="Elixir Norway"/>
        </authorList>
    </citation>
    <scope>NUCLEOTIDE SEQUENCE</scope>
</reference>
<evidence type="ECO:0000259" key="3">
    <source>
        <dbReference type="Pfam" id="PF15927"/>
    </source>
</evidence>
<dbReference type="PANTHER" id="PTHR20929:SF11">
    <property type="entry name" value="DYNEIN AXONEMAL INTERMEDIATE CHAIN 7"/>
    <property type="match status" value="1"/>
</dbReference>
<dbReference type="InterPro" id="IPR023247">
    <property type="entry name" value="IC97/Dnai7-like"/>
</dbReference>
<evidence type="ECO:0000313" key="4">
    <source>
        <dbReference type="EMBL" id="CAK9229966.1"/>
    </source>
</evidence>
<gene>
    <name evidence="4" type="ORF">CSSPTR1EN2_LOCUS19997</name>
</gene>
<protein>
    <recommendedName>
        <fullName evidence="3">IC97/Casc1 N-terminal domain-containing protein</fullName>
    </recommendedName>
</protein>
<keyword evidence="2" id="KW-0175">Coiled coil</keyword>
<organism evidence="4 5">
    <name type="scientific">Sphagnum troendelagicum</name>
    <dbReference type="NCBI Taxonomy" id="128251"/>
    <lineage>
        <taxon>Eukaryota</taxon>
        <taxon>Viridiplantae</taxon>
        <taxon>Streptophyta</taxon>
        <taxon>Embryophyta</taxon>
        <taxon>Bryophyta</taxon>
        <taxon>Sphagnophytina</taxon>
        <taxon>Sphagnopsida</taxon>
        <taxon>Sphagnales</taxon>
        <taxon>Sphagnaceae</taxon>
        <taxon>Sphagnum</taxon>
    </lineage>
</organism>
<keyword evidence="5" id="KW-1185">Reference proteome</keyword>
<dbReference type="Proteomes" id="UP001497512">
    <property type="component" value="Chromosome 6"/>
</dbReference>
<feature type="coiled-coil region" evidence="2">
    <location>
        <begin position="5"/>
        <end position="48"/>
    </location>
</feature>
<dbReference type="Pfam" id="PF15927">
    <property type="entry name" value="Casc1_N"/>
    <property type="match status" value="1"/>
</dbReference>